<dbReference type="InterPro" id="IPR058676">
    <property type="entry name" value="YuzK"/>
</dbReference>
<dbReference type="EMBL" id="JBHUMF010000013">
    <property type="protein sequence ID" value="MFD2680211.1"/>
    <property type="molecule type" value="Genomic_DNA"/>
</dbReference>
<comment type="caution">
    <text evidence="1">The sequence shown here is derived from an EMBL/GenBank/DDBJ whole genome shotgun (WGS) entry which is preliminary data.</text>
</comment>
<gene>
    <name evidence="1" type="ORF">ACFSUL_05535</name>
</gene>
<protein>
    <submittedName>
        <fullName evidence="1">Uncharacterized protein</fullName>
    </submittedName>
</protein>
<reference evidence="2" key="1">
    <citation type="journal article" date="2019" name="Int. J. Syst. Evol. Microbiol.">
        <title>The Global Catalogue of Microorganisms (GCM) 10K type strain sequencing project: providing services to taxonomists for standard genome sequencing and annotation.</title>
        <authorList>
            <consortium name="The Broad Institute Genomics Platform"/>
            <consortium name="The Broad Institute Genome Sequencing Center for Infectious Disease"/>
            <person name="Wu L."/>
            <person name="Ma J."/>
        </authorList>
    </citation>
    <scope>NUCLEOTIDE SEQUENCE [LARGE SCALE GENOMIC DNA]</scope>
    <source>
        <strain evidence="2">KCTC 3913</strain>
    </source>
</reference>
<name>A0ABW5RPH1_9BACI</name>
<organism evidence="1 2">
    <name type="scientific">Bacillus seohaeanensis</name>
    <dbReference type="NCBI Taxonomy" id="284580"/>
    <lineage>
        <taxon>Bacteria</taxon>
        <taxon>Bacillati</taxon>
        <taxon>Bacillota</taxon>
        <taxon>Bacilli</taxon>
        <taxon>Bacillales</taxon>
        <taxon>Bacillaceae</taxon>
        <taxon>Bacillus</taxon>
    </lineage>
</organism>
<proteinExistence type="predicted"/>
<dbReference type="Proteomes" id="UP001597506">
    <property type="component" value="Unassembled WGS sequence"/>
</dbReference>
<accession>A0ABW5RPH1</accession>
<dbReference type="RefSeq" id="WP_377933460.1">
    <property type="nucleotide sequence ID" value="NZ_JBHUMF010000013.1"/>
</dbReference>
<evidence type="ECO:0000313" key="1">
    <source>
        <dbReference type="EMBL" id="MFD2680211.1"/>
    </source>
</evidence>
<dbReference type="Pfam" id="PF26149">
    <property type="entry name" value="YuzK"/>
    <property type="match status" value="1"/>
</dbReference>
<keyword evidence="2" id="KW-1185">Reference proteome</keyword>
<sequence>MIIDPLDMEYTSDMEKAMHGAHGVGYEVYKRKHNIRMKVEMKREREYRKSRRMIAGLDSKVNVNI</sequence>
<evidence type="ECO:0000313" key="2">
    <source>
        <dbReference type="Proteomes" id="UP001597506"/>
    </source>
</evidence>